<reference evidence="2 3" key="1">
    <citation type="submission" date="2020-02" db="EMBL/GenBank/DDBJ databases">
        <title>Draft genome sequence of Haematococcus lacustris strain NIES-144.</title>
        <authorList>
            <person name="Morimoto D."/>
            <person name="Nakagawa S."/>
            <person name="Yoshida T."/>
            <person name="Sawayama S."/>
        </authorList>
    </citation>
    <scope>NUCLEOTIDE SEQUENCE [LARGE SCALE GENOMIC DNA]</scope>
    <source>
        <strain evidence="2 3">NIES-144</strain>
    </source>
</reference>
<gene>
    <name evidence="2" type="ORF">HaLaN_01120</name>
</gene>
<evidence type="ECO:0000256" key="1">
    <source>
        <dbReference type="SAM" id="MobiDB-lite"/>
    </source>
</evidence>
<feature type="compositionally biased region" description="Polar residues" evidence="1">
    <location>
        <begin position="1"/>
        <end position="13"/>
    </location>
</feature>
<sequence length="90" mass="9185">MSANILSTAMSSHGTRDKGGGSQHQGLEDLDSLDFGELGMQQVYSASLDVQGPMFTAAPLGVLAYAALPHVPGAALLALVGTAGIPYLQE</sequence>
<organism evidence="2 3">
    <name type="scientific">Haematococcus lacustris</name>
    <name type="common">Green alga</name>
    <name type="synonym">Haematococcus pluvialis</name>
    <dbReference type="NCBI Taxonomy" id="44745"/>
    <lineage>
        <taxon>Eukaryota</taxon>
        <taxon>Viridiplantae</taxon>
        <taxon>Chlorophyta</taxon>
        <taxon>core chlorophytes</taxon>
        <taxon>Chlorophyceae</taxon>
        <taxon>CS clade</taxon>
        <taxon>Chlamydomonadales</taxon>
        <taxon>Haematococcaceae</taxon>
        <taxon>Haematococcus</taxon>
    </lineage>
</organism>
<accession>A0A699YKF7</accession>
<protein>
    <submittedName>
        <fullName evidence="2">Uncharacterized protein</fullName>
    </submittedName>
</protein>
<feature type="region of interest" description="Disordered" evidence="1">
    <location>
        <begin position="1"/>
        <end position="28"/>
    </location>
</feature>
<name>A0A699YKF7_HAELA</name>
<keyword evidence="3" id="KW-1185">Reference proteome</keyword>
<comment type="caution">
    <text evidence="2">The sequence shown here is derived from an EMBL/GenBank/DDBJ whole genome shotgun (WGS) entry which is preliminary data.</text>
</comment>
<dbReference type="EMBL" id="BLLF01000041">
    <property type="protein sequence ID" value="GFH06479.1"/>
    <property type="molecule type" value="Genomic_DNA"/>
</dbReference>
<evidence type="ECO:0000313" key="3">
    <source>
        <dbReference type="Proteomes" id="UP000485058"/>
    </source>
</evidence>
<proteinExistence type="predicted"/>
<feature type="non-terminal residue" evidence="2">
    <location>
        <position position="1"/>
    </location>
</feature>
<evidence type="ECO:0000313" key="2">
    <source>
        <dbReference type="EMBL" id="GFH06479.1"/>
    </source>
</evidence>
<dbReference type="AlphaFoldDB" id="A0A699YKF7"/>
<dbReference type="Proteomes" id="UP000485058">
    <property type="component" value="Unassembled WGS sequence"/>
</dbReference>